<evidence type="ECO:0000256" key="2">
    <source>
        <dbReference type="ARBA" id="ARBA00013017"/>
    </source>
</evidence>
<dbReference type="InterPro" id="IPR036249">
    <property type="entry name" value="Thioredoxin-like_sf"/>
</dbReference>
<dbReference type="GO" id="GO:0005737">
    <property type="term" value="C:cytoplasm"/>
    <property type="evidence" value="ECO:0007669"/>
    <property type="project" value="TreeGrafter"/>
</dbReference>
<keyword evidence="6" id="KW-1015">Disulfide bond</keyword>
<dbReference type="PANTHER" id="PTHR42801:SF7">
    <property type="entry name" value="SLL1159 PROTEIN"/>
    <property type="match status" value="1"/>
</dbReference>
<dbReference type="SUPFAM" id="SSF52833">
    <property type="entry name" value="Thioredoxin-like"/>
    <property type="match status" value="1"/>
</dbReference>
<accession>A0A316AQ20</accession>
<dbReference type="GO" id="GO:0045454">
    <property type="term" value="P:cell redox homeostasis"/>
    <property type="evidence" value="ECO:0007669"/>
    <property type="project" value="TreeGrafter"/>
</dbReference>
<evidence type="ECO:0000256" key="11">
    <source>
        <dbReference type="ARBA" id="ARBA00049091"/>
    </source>
</evidence>
<keyword evidence="4" id="KW-0049">Antioxidant</keyword>
<dbReference type="Gene3D" id="3.40.30.10">
    <property type="entry name" value="Glutaredoxin"/>
    <property type="match status" value="1"/>
</dbReference>
<evidence type="ECO:0000256" key="3">
    <source>
        <dbReference type="ARBA" id="ARBA00022559"/>
    </source>
</evidence>
<comment type="similarity">
    <text evidence="9">Belongs to the peroxiredoxin family. BCP/PrxQ subfamily.</text>
</comment>
<dbReference type="InterPro" id="IPR013766">
    <property type="entry name" value="Thioredoxin_domain"/>
</dbReference>
<dbReference type="Proteomes" id="UP000245880">
    <property type="component" value="Unassembled WGS sequence"/>
</dbReference>
<dbReference type="GO" id="GO:0008379">
    <property type="term" value="F:thioredoxin peroxidase activity"/>
    <property type="evidence" value="ECO:0007669"/>
    <property type="project" value="TreeGrafter"/>
</dbReference>
<comment type="catalytic activity">
    <reaction evidence="11">
        <text>a hydroperoxide + [thioredoxin]-dithiol = an alcohol + [thioredoxin]-disulfide + H2O</text>
        <dbReference type="Rhea" id="RHEA:62620"/>
        <dbReference type="Rhea" id="RHEA-COMP:10698"/>
        <dbReference type="Rhea" id="RHEA-COMP:10700"/>
        <dbReference type="ChEBI" id="CHEBI:15377"/>
        <dbReference type="ChEBI" id="CHEBI:29950"/>
        <dbReference type="ChEBI" id="CHEBI:30879"/>
        <dbReference type="ChEBI" id="CHEBI:35924"/>
        <dbReference type="ChEBI" id="CHEBI:50058"/>
        <dbReference type="EC" id="1.11.1.24"/>
    </reaction>
</comment>
<dbReference type="EMBL" id="QGDT01000002">
    <property type="protein sequence ID" value="PWJ59682.1"/>
    <property type="molecule type" value="Genomic_DNA"/>
</dbReference>
<gene>
    <name evidence="13" type="ORF">CLV98_102517</name>
</gene>
<name>A0A316AQ20_9BACT</name>
<dbReference type="AlphaFoldDB" id="A0A316AQ20"/>
<dbReference type="GO" id="GO:0034599">
    <property type="term" value="P:cellular response to oxidative stress"/>
    <property type="evidence" value="ECO:0007669"/>
    <property type="project" value="TreeGrafter"/>
</dbReference>
<comment type="caution">
    <text evidence="13">The sequence shown here is derived from an EMBL/GenBank/DDBJ whole genome shotgun (WGS) entry which is preliminary data.</text>
</comment>
<proteinExistence type="inferred from homology"/>
<evidence type="ECO:0000256" key="4">
    <source>
        <dbReference type="ARBA" id="ARBA00022862"/>
    </source>
</evidence>
<evidence type="ECO:0000256" key="5">
    <source>
        <dbReference type="ARBA" id="ARBA00023002"/>
    </source>
</evidence>
<keyword evidence="7" id="KW-0676">Redox-active center</keyword>
<reference evidence="13 14" key="1">
    <citation type="submission" date="2018-03" db="EMBL/GenBank/DDBJ databases">
        <title>Genomic Encyclopedia of Archaeal and Bacterial Type Strains, Phase II (KMG-II): from individual species to whole genera.</title>
        <authorList>
            <person name="Goeker M."/>
        </authorList>
    </citation>
    <scope>NUCLEOTIDE SEQUENCE [LARGE SCALE GENOMIC DNA]</scope>
    <source>
        <strain evidence="13 14">DSM 100346</strain>
    </source>
</reference>
<evidence type="ECO:0000259" key="12">
    <source>
        <dbReference type="PROSITE" id="PS51352"/>
    </source>
</evidence>
<dbReference type="Pfam" id="PF00578">
    <property type="entry name" value="AhpC-TSA"/>
    <property type="match status" value="1"/>
</dbReference>
<evidence type="ECO:0000313" key="13">
    <source>
        <dbReference type="EMBL" id="PWJ59682.1"/>
    </source>
</evidence>
<evidence type="ECO:0000256" key="10">
    <source>
        <dbReference type="ARBA" id="ARBA00042639"/>
    </source>
</evidence>
<keyword evidence="5" id="KW-0560">Oxidoreductase</keyword>
<evidence type="ECO:0000256" key="1">
    <source>
        <dbReference type="ARBA" id="ARBA00003330"/>
    </source>
</evidence>
<keyword evidence="3" id="KW-0575">Peroxidase</keyword>
<evidence type="ECO:0000256" key="9">
    <source>
        <dbReference type="ARBA" id="ARBA00038489"/>
    </source>
</evidence>
<comment type="function">
    <text evidence="1">Thiol-specific peroxidase that catalyzes the reduction of hydrogen peroxide and organic hydroperoxides to water and alcohols, respectively. Plays a role in cell protection against oxidative stress by detoxifying peroxides and as sensor of hydrogen peroxide-mediated signaling events.</text>
</comment>
<keyword evidence="14" id="KW-1185">Reference proteome</keyword>
<organism evidence="13 14">
    <name type="scientific">Dyadobacter jejuensis</name>
    <dbReference type="NCBI Taxonomy" id="1082580"/>
    <lineage>
        <taxon>Bacteria</taxon>
        <taxon>Pseudomonadati</taxon>
        <taxon>Bacteroidota</taxon>
        <taxon>Cytophagia</taxon>
        <taxon>Cytophagales</taxon>
        <taxon>Spirosomataceae</taxon>
        <taxon>Dyadobacter</taxon>
    </lineage>
</organism>
<dbReference type="EC" id="1.11.1.24" evidence="2"/>
<sequence>MVDKTKNILVKSMKTLKEQTEAKIAAGRQANPDFMNGVDAIIENAKAFQQGADAIKIGEKAPNFELPNGEGKMVALESLLEKGPVVVTFYRGDWCPYCNLQLRALQARLSEIQALGATLVAISPQVPDGSMTETEISKLEFTVLSDQDAKVASQYGVAWEVPEFLLDHMRVDRNLDLQKINHGNGTILPIPATFVLGPDGIVQWNYVNVDYRTRSEPDEVIAALRLRSGAGVAQGR</sequence>
<evidence type="ECO:0000256" key="6">
    <source>
        <dbReference type="ARBA" id="ARBA00023157"/>
    </source>
</evidence>
<dbReference type="PANTHER" id="PTHR42801">
    <property type="entry name" value="THIOREDOXIN-DEPENDENT PEROXIDE REDUCTASE"/>
    <property type="match status" value="1"/>
</dbReference>
<feature type="domain" description="Thioredoxin" evidence="12">
    <location>
        <begin position="55"/>
        <end position="229"/>
    </location>
</feature>
<evidence type="ECO:0000256" key="7">
    <source>
        <dbReference type="ARBA" id="ARBA00023284"/>
    </source>
</evidence>
<dbReference type="InterPro" id="IPR000866">
    <property type="entry name" value="AhpC/TSA"/>
</dbReference>
<evidence type="ECO:0000256" key="8">
    <source>
        <dbReference type="ARBA" id="ARBA00032824"/>
    </source>
</evidence>
<protein>
    <recommendedName>
        <fullName evidence="2">thioredoxin-dependent peroxiredoxin</fullName>
        <ecNumber evidence="2">1.11.1.24</ecNumber>
    </recommendedName>
    <alternativeName>
        <fullName evidence="8">Thioredoxin peroxidase</fullName>
    </alternativeName>
    <alternativeName>
        <fullName evidence="10">Thioredoxin-dependent peroxiredoxin Bcp</fullName>
    </alternativeName>
</protein>
<dbReference type="PROSITE" id="PS51352">
    <property type="entry name" value="THIOREDOXIN_2"/>
    <property type="match status" value="1"/>
</dbReference>
<evidence type="ECO:0000313" key="14">
    <source>
        <dbReference type="Proteomes" id="UP000245880"/>
    </source>
</evidence>
<dbReference type="InterPro" id="IPR050924">
    <property type="entry name" value="Peroxiredoxin_BCP/PrxQ"/>
</dbReference>
<dbReference type="CDD" id="cd02970">
    <property type="entry name" value="PRX_like2"/>
    <property type="match status" value="1"/>
</dbReference>